<evidence type="ECO:0000256" key="11">
    <source>
        <dbReference type="PIRSR" id="PIRSR004762-2"/>
    </source>
</evidence>
<feature type="domain" description="Radical SAM core" evidence="12">
    <location>
        <begin position="53"/>
        <end position="287"/>
    </location>
</feature>
<dbReference type="SFLD" id="SFLDS00029">
    <property type="entry name" value="Radical_SAM"/>
    <property type="match status" value="1"/>
</dbReference>
<comment type="cofactor">
    <cofactor evidence="10">
        <name>[4Fe-4S] cluster</name>
        <dbReference type="ChEBI" id="CHEBI:49883"/>
    </cofactor>
    <text evidence="10">Binds 1 [4Fe-4S] cluster. The cluster is coordinated with 3 cysteines and an exchangeable S-adenosyl-L-methionine.</text>
</comment>
<dbReference type="InterPro" id="IPR013785">
    <property type="entry name" value="Aldolase_TIM"/>
</dbReference>
<evidence type="ECO:0000259" key="12">
    <source>
        <dbReference type="PROSITE" id="PS51918"/>
    </source>
</evidence>
<dbReference type="InterPro" id="IPR020050">
    <property type="entry name" value="FO_synthase_su2"/>
</dbReference>
<comment type="catalytic activity">
    <reaction evidence="9">
        <text>5-amino-6-(D-ribitylamino)uracil + L-tyrosine + S-adenosyl-L-methionine = 5-amino-5-(4-hydroxybenzyl)-6-(D-ribitylimino)-5,6-dihydrouracil + 2-iminoacetate + 5'-deoxyadenosine + L-methionine + H(+)</text>
        <dbReference type="Rhea" id="RHEA:55200"/>
        <dbReference type="ChEBI" id="CHEBI:15378"/>
        <dbReference type="ChEBI" id="CHEBI:15934"/>
        <dbReference type="ChEBI" id="CHEBI:17319"/>
        <dbReference type="ChEBI" id="CHEBI:57844"/>
        <dbReference type="ChEBI" id="CHEBI:58315"/>
        <dbReference type="ChEBI" id="CHEBI:59789"/>
        <dbReference type="ChEBI" id="CHEBI:77846"/>
        <dbReference type="ChEBI" id="CHEBI:85936"/>
        <dbReference type="EC" id="2.5.1.147"/>
    </reaction>
</comment>
<dbReference type="InterPro" id="IPR058240">
    <property type="entry name" value="rSAM_sf"/>
</dbReference>
<keyword evidence="7 10" id="KW-0408">Iron</keyword>
<comment type="pathway">
    <text evidence="1">Cofactor biosynthesis; coenzyme F0 biosynthesis.</text>
</comment>
<protein>
    <recommendedName>
        <fullName evidence="2">5-amino-6-(D-ribitylamino)uracil--L-tyrosine 4-hydroxyphenyl transferase</fullName>
        <ecNumber evidence="2">2.5.1.147</ecNumber>
    </recommendedName>
</protein>
<evidence type="ECO:0000256" key="4">
    <source>
        <dbReference type="ARBA" id="ARBA00022679"/>
    </source>
</evidence>
<dbReference type="InterPro" id="IPR045567">
    <property type="entry name" value="CofH/MnqC-like_C"/>
</dbReference>
<evidence type="ECO:0000256" key="6">
    <source>
        <dbReference type="ARBA" id="ARBA00022723"/>
    </source>
</evidence>
<dbReference type="GO" id="GO:0046872">
    <property type="term" value="F:metal ion binding"/>
    <property type="evidence" value="ECO:0007669"/>
    <property type="project" value="UniProtKB-KW"/>
</dbReference>
<dbReference type="EC" id="2.5.1.147" evidence="2"/>
<organism evidence="13 14">
    <name type="scientific">Methanoculleus receptaculi</name>
    <dbReference type="NCBI Taxonomy" id="394967"/>
    <lineage>
        <taxon>Archaea</taxon>
        <taxon>Methanobacteriati</taxon>
        <taxon>Methanobacteriota</taxon>
        <taxon>Stenosarchaea group</taxon>
        <taxon>Methanomicrobia</taxon>
        <taxon>Methanomicrobiales</taxon>
        <taxon>Methanomicrobiaceae</taxon>
        <taxon>Methanoculleus</taxon>
    </lineage>
</organism>
<dbReference type="GO" id="GO:0044689">
    <property type="term" value="F:7,8-didemethyl-8-hydroxy-5-deazariboflavin synthase activity"/>
    <property type="evidence" value="ECO:0007669"/>
    <property type="project" value="TreeGrafter"/>
</dbReference>
<dbReference type="SUPFAM" id="SSF102114">
    <property type="entry name" value="Radical SAM enzymes"/>
    <property type="match status" value="1"/>
</dbReference>
<dbReference type="CDD" id="cd01335">
    <property type="entry name" value="Radical_SAM"/>
    <property type="match status" value="1"/>
</dbReference>
<dbReference type="Pfam" id="PF19288">
    <property type="entry name" value="CofH_C"/>
    <property type="match status" value="1"/>
</dbReference>
<keyword evidence="4 13" id="KW-0808">Transferase</keyword>
<dbReference type="SFLD" id="SFLDG01388">
    <property type="entry name" value="7_8-didemethyl-8-hydroxy-5-dea"/>
    <property type="match status" value="1"/>
</dbReference>
<dbReference type="GO" id="GO:0051539">
    <property type="term" value="F:4 iron, 4 sulfur cluster binding"/>
    <property type="evidence" value="ECO:0007669"/>
    <property type="project" value="UniProtKB-KW"/>
</dbReference>
<dbReference type="InterPro" id="IPR007197">
    <property type="entry name" value="rSAM"/>
</dbReference>
<feature type="binding site" evidence="10">
    <location>
        <position position="74"/>
    </location>
    <ligand>
        <name>[4Fe-4S] cluster</name>
        <dbReference type="ChEBI" id="CHEBI:49883"/>
        <note>4Fe-4S-S-AdoMet</note>
    </ligand>
</feature>
<evidence type="ECO:0000313" key="14">
    <source>
        <dbReference type="Proteomes" id="UP001305652"/>
    </source>
</evidence>
<keyword evidence="6" id="KW-0479">Metal-binding</keyword>
<evidence type="ECO:0000313" key="13">
    <source>
        <dbReference type="EMBL" id="WOX57873.1"/>
    </source>
</evidence>
<keyword evidence="8 10" id="KW-0411">Iron-sulfur</keyword>
<feature type="binding site" evidence="10">
    <location>
        <position position="71"/>
    </location>
    <ligand>
        <name>[4Fe-4S] cluster</name>
        <dbReference type="ChEBI" id="CHEBI:49883"/>
        <note>4Fe-4S-S-AdoMet</note>
    </ligand>
</feature>
<dbReference type="Proteomes" id="UP001305652">
    <property type="component" value="Chromosome"/>
</dbReference>
<sequence>MAYSLNDLLDDVLAGYRLTEEEAVSLLSARGRDVWKIAAAADELRERKVGETVTYVRNQNIHVTNICKNRCGFCGFGRGADDPGAFRDDLDTVREKARIARERNVTEICILSGVHPDYTLDSYIDLIRCVREEAPGVDIHTASPDEIAWAAERSGVSTREALEQVRDAGLGTLQGTAAEILVDDVRRVICPNKCDTATWVRVIKEAHGMGIRSTATIMYGSCESEADRARHLEILREIQDETGGFTELVPLSYLYENTALYRQGLAPAGATGREDLLLFAVARLFLDNFDHIQISWGKVGTKMAELGLLAGGDDLGGTMFCDDVSVDAGGEGADYLDPAEMRRIAEDLGRTLRQRTTTYKIVASTTPD</sequence>
<dbReference type="SMART" id="SM00729">
    <property type="entry name" value="Elp3"/>
    <property type="match status" value="1"/>
</dbReference>
<dbReference type="PIRSF" id="PIRSF004762">
    <property type="entry name" value="CHP00423"/>
    <property type="match status" value="1"/>
</dbReference>
<dbReference type="NCBIfam" id="TIGR03551">
    <property type="entry name" value="F420_cofH"/>
    <property type="match status" value="1"/>
</dbReference>
<dbReference type="SFLD" id="SFLDG01064">
    <property type="entry name" value="F420__menaquinone_cofactor_bio"/>
    <property type="match status" value="1"/>
</dbReference>
<evidence type="ECO:0000256" key="1">
    <source>
        <dbReference type="ARBA" id="ARBA00004712"/>
    </source>
</evidence>
<feature type="binding site" evidence="11">
    <location>
        <position position="295"/>
    </location>
    <ligand>
        <name>(3R)-3-methyl-D-ornithine</name>
        <dbReference type="ChEBI" id="CHEBI:64642"/>
    </ligand>
</feature>
<name>A0AAX4FWL7_9EURY</name>
<feature type="binding site" evidence="11">
    <location>
        <position position="73"/>
    </location>
    <ligand>
        <name>S-adenosyl-L-methionine</name>
        <dbReference type="ChEBI" id="CHEBI:59789"/>
    </ligand>
</feature>
<feature type="binding site" evidence="11">
    <location>
        <position position="179"/>
    </location>
    <ligand>
        <name>S-adenosyl-L-methionine</name>
        <dbReference type="ChEBI" id="CHEBI:59789"/>
    </ligand>
</feature>
<feature type="binding site" evidence="11">
    <location>
        <position position="143"/>
    </location>
    <ligand>
        <name>(3R)-3-methyl-D-ornithine</name>
        <dbReference type="ChEBI" id="CHEBI:64642"/>
    </ligand>
</feature>
<evidence type="ECO:0000256" key="8">
    <source>
        <dbReference type="ARBA" id="ARBA00023014"/>
    </source>
</evidence>
<dbReference type="InterPro" id="IPR019940">
    <property type="entry name" value="CofH_family"/>
</dbReference>
<evidence type="ECO:0000256" key="3">
    <source>
        <dbReference type="ARBA" id="ARBA00022485"/>
    </source>
</evidence>
<dbReference type="NCBIfam" id="TIGR00423">
    <property type="entry name" value="CofH family radical SAM protein"/>
    <property type="match status" value="1"/>
</dbReference>
<evidence type="ECO:0000256" key="2">
    <source>
        <dbReference type="ARBA" id="ARBA00012289"/>
    </source>
</evidence>
<dbReference type="RefSeq" id="WP_318621629.1">
    <property type="nucleotide sequence ID" value="NZ_CP137642.1"/>
</dbReference>
<keyword evidence="3 10" id="KW-0004">4Fe-4S</keyword>
<dbReference type="InterPro" id="IPR034405">
    <property type="entry name" value="F420"/>
</dbReference>
<feature type="binding site" evidence="10">
    <location>
        <position position="67"/>
    </location>
    <ligand>
        <name>[4Fe-4S] cluster</name>
        <dbReference type="ChEBI" id="CHEBI:49883"/>
        <note>4Fe-4S-S-AdoMet</note>
    </ligand>
</feature>
<dbReference type="Gene3D" id="3.20.20.70">
    <property type="entry name" value="Aldolase class I"/>
    <property type="match status" value="1"/>
</dbReference>
<dbReference type="EMBL" id="CP137642">
    <property type="protein sequence ID" value="WOX57873.1"/>
    <property type="molecule type" value="Genomic_DNA"/>
</dbReference>
<proteinExistence type="predicted"/>
<evidence type="ECO:0000256" key="7">
    <source>
        <dbReference type="ARBA" id="ARBA00023004"/>
    </source>
</evidence>
<dbReference type="KEGG" id="mrc:R6Y96_01050"/>
<keyword evidence="14" id="KW-1185">Reference proteome</keyword>
<accession>A0AAX4FWL7</accession>
<evidence type="ECO:0000256" key="10">
    <source>
        <dbReference type="PIRSR" id="PIRSR004762-1"/>
    </source>
</evidence>
<dbReference type="PROSITE" id="PS51918">
    <property type="entry name" value="RADICAL_SAM"/>
    <property type="match status" value="1"/>
</dbReference>
<reference evidence="13 14" key="1">
    <citation type="submission" date="2023-10" db="EMBL/GenBank/DDBJ databases">
        <title>The complete genome sequence of Methanoculleus receptaculi DSM 18860.</title>
        <authorList>
            <person name="Lai S.-J."/>
            <person name="You Y.-T."/>
            <person name="Chen S.-C."/>
        </authorList>
    </citation>
    <scope>NUCLEOTIDE SEQUENCE [LARGE SCALE GENOMIC DNA]</scope>
    <source>
        <strain evidence="13 14">DSM 18860</strain>
    </source>
</reference>
<dbReference type="GeneID" id="85731701"/>
<dbReference type="InterPro" id="IPR006638">
    <property type="entry name" value="Elp3/MiaA/NifB-like_rSAM"/>
</dbReference>
<evidence type="ECO:0000256" key="9">
    <source>
        <dbReference type="ARBA" id="ARBA00048468"/>
    </source>
</evidence>
<dbReference type="GO" id="GO:0141093">
    <property type="term" value="F:5-amino-6-(D-ribitylamino)uracil--L-tyrosine 4-hydroxyphenyl transferase activity"/>
    <property type="evidence" value="ECO:0007669"/>
    <property type="project" value="UniProtKB-EC"/>
</dbReference>
<dbReference type="Pfam" id="PF04055">
    <property type="entry name" value="Radical_SAM"/>
    <property type="match status" value="1"/>
</dbReference>
<dbReference type="SFLD" id="SFLDG01389">
    <property type="entry name" value="menaquinone_synthsis_involved"/>
    <property type="match status" value="1"/>
</dbReference>
<dbReference type="AlphaFoldDB" id="A0AAX4FWL7"/>
<keyword evidence="5 10" id="KW-0949">S-adenosyl-L-methionine</keyword>
<dbReference type="PANTHER" id="PTHR43076:SF1">
    <property type="entry name" value="LIPOYL SYNTHASE 2"/>
    <property type="match status" value="1"/>
</dbReference>
<dbReference type="PANTHER" id="PTHR43076">
    <property type="entry name" value="FO SYNTHASE (COFH)"/>
    <property type="match status" value="1"/>
</dbReference>
<gene>
    <name evidence="13" type="primary">cofH</name>
    <name evidence="13" type="ORF">R6Y96_01050</name>
</gene>
<evidence type="ECO:0000256" key="5">
    <source>
        <dbReference type="ARBA" id="ARBA00022691"/>
    </source>
</evidence>